<sequence>MPEILIRPVTAEIDPVLTATTITSGGKVYTFPIPPEFRVDIHLHELFLETNMAVRIKETGQEEIDLGINTFPHLANQDFLRAWTFLRTRGSLEGRSREAIILLPEDTFFRKYVAENPSELCLVEGINYQYLIGKKEQSVFVDGWLRKPQTPSWRVTIPLRANPVGDLVFKEISAPNSKLLIFS</sequence>
<dbReference type="Proteomes" id="UP000178565">
    <property type="component" value="Unassembled WGS sequence"/>
</dbReference>
<comment type="caution">
    <text evidence="1">The sequence shown here is derived from an EMBL/GenBank/DDBJ whole genome shotgun (WGS) entry which is preliminary data.</text>
</comment>
<evidence type="ECO:0000313" key="2">
    <source>
        <dbReference type="Proteomes" id="UP000178565"/>
    </source>
</evidence>
<name>A0A1F5KSU4_9BACT</name>
<organism evidence="1 2">
    <name type="scientific">Candidatus Daviesbacteria bacterium RIFCSPLOWO2_01_FULL_39_12</name>
    <dbReference type="NCBI Taxonomy" id="1797785"/>
    <lineage>
        <taxon>Bacteria</taxon>
        <taxon>Candidatus Daviesiibacteriota</taxon>
    </lineage>
</organism>
<protein>
    <submittedName>
        <fullName evidence="1">Uncharacterized protein</fullName>
    </submittedName>
</protein>
<proteinExistence type="predicted"/>
<evidence type="ECO:0000313" key="1">
    <source>
        <dbReference type="EMBL" id="OGE43993.1"/>
    </source>
</evidence>
<dbReference type="AlphaFoldDB" id="A0A1F5KSU4"/>
<dbReference type="EMBL" id="MFDM01000010">
    <property type="protein sequence ID" value="OGE43993.1"/>
    <property type="molecule type" value="Genomic_DNA"/>
</dbReference>
<reference evidence="1 2" key="1">
    <citation type="journal article" date="2016" name="Nat. Commun.">
        <title>Thousands of microbial genomes shed light on interconnected biogeochemical processes in an aquifer system.</title>
        <authorList>
            <person name="Anantharaman K."/>
            <person name="Brown C.T."/>
            <person name="Hug L.A."/>
            <person name="Sharon I."/>
            <person name="Castelle C.J."/>
            <person name="Probst A.J."/>
            <person name="Thomas B.C."/>
            <person name="Singh A."/>
            <person name="Wilkins M.J."/>
            <person name="Karaoz U."/>
            <person name="Brodie E.L."/>
            <person name="Williams K.H."/>
            <person name="Hubbard S.S."/>
            <person name="Banfield J.F."/>
        </authorList>
    </citation>
    <scope>NUCLEOTIDE SEQUENCE [LARGE SCALE GENOMIC DNA]</scope>
</reference>
<accession>A0A1F5KSU4</accession>
<gene>
    <name evidence="1" type="ORF">A3B45_03015</name>
</gene>